<proteinExistence type="predicted"/>
<evidence type="ECO:0000313" key="2">
    <source>
        <dbReference type="Proteomes" id="UP001516400"/>
    </source>
</evidence>
<gene>
    <name evidence="1" type="ORF">HHI36_018805</name>
</gene>
<dbReference type="AlphaFoldDB" id="A0ABD2P1W2"/>
<evidence type="ECO:0000313" key="1">
    <source>
        <dbReference type="EMBL" id="KAL3284651.1"/>
    </source>
</evidence>
<dbReference type="Proteomes" id="UP001516400">
    <property type="component" value="Unassembled WGS sequence"/>
</dbReference>
<comment type="caution">
    <text evidence="1">The sequence shown here is derived from an EMBL/GenBank/DDBJ whole genome shotgun (WGS) entry which is preliminary data.</text>
</comment>
<dbReference type="EMBL" id="JABFTP020000165">
    <property type="protein sequence ID" value="KAL3284651.1"/>
    <property type="molecule type" value="Genomic_DNA"/>
</dbReference>
<protein>
    <submittedName>
        <fullName evidence="1">Uncharacterized protein</fullName>
    </submittedName>
</protein>
<organism evidence="1 2">
    <name type="scientific">Cryptolaemus montrouzieri</name>
    <dbReference type="NCBI Taxonomy" id="559131"/>
    <lineage>
        <taxon>Eukaryota</taxon>
        <taxon>Metazoa</taxon>
        <taxon>Ecdysozoa</taxon>
        <taxon>Arthropoda</taxon>
        <taxon>Hexapoda</taxon>
        <taxon>Insecta</taxon>
        <taxon>Pterygota</taxon>
        <taxon>Neoptera</taxon>
        <taxon>Endopterygota</taxon>
        <taxon>Coleoptera</taxon>
        <taxon>Polyphaga</taxon>
        <taxon>Cucujiformia</taxon>
        <taxon>Coccinelloidea</taxon>
        <taxon>Coccinellidae</taxon>
        <taxon>Scymninae</taxon>
        <taxon>Scymnini</taxon>
        <taxon>Cryptolaemus</taxon>
    </lineage>
</organism>
<keyword evidence="2" id="KW-1185">Reference proteome</keyword>
<accession>A0ABD2P1W2</accession>
<reference evidence="1 2" key="1">
    <citation type="journal article" date="2021" name="BMC Biol.">
        <title>Horizontally acquired antibacterial genes associated with adaptive radiation of ladybird beetles.</title>
        <authorList>
            <person name="Li H.S."/>
            <person name="Tang X.F."/>
            <person name="Huang Y.H."/>
            <person name="Xu Z.Y."/>
            <person name="Chen M.L."/>
            <person name="Du X.Y."/>
            <person name="Qiu B.Y."/>
            <person name="Chen P.T."/>
            <person name="Zhang W."/>
            <person name="Slipinski A."/>
            <person name="Escalona H.E."/>
            <person name="Waterhouse R.M."/>
            <person name="Zwick A."/>
            <person name="Pang H."/>
        </authorList>
    </citation>
    <scope>NUCLEOTIDE SEQUENCE [LARGE SCALE GENOMIC DNA]</scope>
    <source>
        <strain evidence="1">SYSU2018</strain>
    </source>
</reference>
<sequence length="104" mass="12478">MKNYTERVYGVASVDMEKKQTLWRSQEVKSNQEQWADFGEKMKEKCSEDQKLFFNMVKSLKREKLQLSSEVKDEDCDLLNTMKVICSRWTKHFTELLNGEECRR</sequence>
<name>A0ABD2P1W2_9CUCU</name>